<keyword evidence="5" id="KW-0611">Plant defense</keyword>
<dbReference type="GO" id="GO:0043531">
    <property type="term" value="F:ADP binding"/>
    <property type="evidence" value="ECO:0007669"/>
    <property type="project" value="InterPro"/>
</dbReference>
<dbReference type="Pfam" id="PF23559">
    <property type="entry name" value="WHD_DRP"/>
    <property type="match status" value="1"/>
</dbReference>
<dbReference type="FunFam" id="1.10.8.430:FF:000003">
    <property type="entry name" value="Probable disease resistance protein At5g66910"/>
    <property type="match status" value="1"/>
</dbReference>
<dbReference type="GO" id="GO:0006952">
    <property type="term" value="P:defense response"/>
    <property type="evidence" value="ECO:0007669"/>
    <property type="project" value="UniProtKB-KW"/>
</dbReference>
<dbReference type="InterPro" id="IPR042197">
    <property type="entry name" value="Apaf_helical"/>
</dbReference>
<dbReference type="InterPro" id="IPR050905">
    <property type="entry name" value="Plant_NBS-LRR"/>
</dbReference>
<dbReference type="HOGENOM" id="CLU_000427_4_0_1"/>
<keyword evidence="6" id="KW-0067">ATP-binding</keyword>
<evidence type="ECO:0000259" key="9">
    <source>
        <dbReference type="Pfam" id="PF23559"/>
    </source>
</evidence>
<evidence type="ECO:0000256" key="6">
    <source>
        <dbReference type="ARBA" id="ARBA00022840"/>
    </source>
</evidence>
<accession>D7KUN7</accession>
<evidence type="ECO:0000256" key="7">
    <source>
        <dbReference type="SAM" id="Coils"/>
    </source>
</evidence>
<dbReference type="Gene3D" id="3.80.10.10">
    <property type="entry name" value="Ribonuclease Inhibitor"/>
    <property type="match status" value="1"/>
</dbReference>
<dbReference type="AlphaFoldDB" id="D7KUN7"/>
<comment type="similarity">
    <text evidence="1">Belongs to the disease resistance NB-LRR family.</text>
</comment>
<dbReference type="Pfam" id="PF23598">
    <property type="entry name" value="LRR_14"/>
    <property type="match status" value="1"/>
</dbReference>
<protein>
    <submittedName>
        <fullName evidence="11">Uncharacterized protein</fullName>
    </submittedName>
</protein>
<keyword evidence="3" id="KW-0677">Repeat</keyword>
<evidence type="ECO:0000256" key="1">
    <source>
        <dbReference type="ARBA" id="ARBA00008894"/>
    </source>
</evidence>
<dbReference type="PRINTS" id="PR00364">
    <property type="entry name" value="DISEASERSIST"/>
</dbReference>
<dbReference type="FunFam" id="3.40.50.300:FF:001091">
    <property type="entry name" value="Probable disease resistance protein At1g61300"/>
    <property type="match status" value="1"/>
</dbReference>
<evidence type="ECO:0000259" key="10">
    <source>
        <dbReference type="Pfam" id="PF23598"/>
    </source>
</evidence>
<dbReference type="Gene3D" id="1.10.10.10">
    <property type="entry name" value="Winged helix-like DNA-binding domain superfamily/Winged helix DNA-binding domain"/>
    <property type="match status" value="1"/>
</dbReference>
<feature type="domain" description="Disease resistance R13L4/SHOC-2-like LRR" evidence="10">
    <location>
        <begin position="551"/>
        <end position="834"/>
    </location>
</feature>
<evidence type="ECO:0000313" key="11">
    <source>
        <dbReference type="EMBL" id="EFH64272.1"/>
    </source>
</evidence>
<dbReference type="SUPFAM" id="SSF52540">
    <property type="entry name" value="P-loop containing nucleoside triphosphate hydrolases"/>
    <property type="match status" value="1"/>
</dbReference>
<dbReference type="EMBL" id="GL348714">
    <property type="protein sequence ID" value="EFH64272.1"/>
    <property type="molecule type" value="Genomic_DNA"/>
</dbReference>
<feature type="domain" description="Disease resistance protein winged helix" evidence="9">
    <location>
        <begin position="415"/>
        <end position="485"/>
    </location>
</feature>
<dbReference type="STRING" id="81972.D7KUN7"/>
<dbReference type="PANTHER" id="PTHR33463">
    <property type="entry name" value="NB-ARC DOMAIN-CONTAINING PROTEIN-RELATED"/>
    <property type="match status" value="1"/>
</dbReference>
<evidence type="ECO:0000256" key="5">
    <source>
        <dbReference type="ARBA" id="ARBA00022821"/>
    </source>
</evidence>
<dbReference type="Gene3D" id="1.10.8.430">
    <property type="entry name" value="Helical domain of apoptotic protease-activating factors"/>
    <property type="match status" value="1"/>
</dbReference>
<dbReference type="InterPro" id="IPR058922">
    <property type="entry name" value="WHD_DRP"/>
</dbReference>
<proteinExistence type="inferred from homology"/>
<dbReference type="Pfam" id="PF00931">
    <property type="entry name" value="NB-ARC"/>
    <property type="match status" value="1"/>
</dbReference>
<reference evidence="12" key="1">
    <citation type="journal article" date="2011" name="Nat. Genet.">
        <title>The Arabidopsis lyrata genome sequence and the basis of rapid genome size change.</title>
        <authorList>
            <person name="Hu T.T."/>
            <person name="Pattyn P."/>
            <person name="Bakker E.G."/>
            <person name="Cao J."/>
            <person name="Cheng J.-F."/>
            <person name="Clark R.M."/>
            <person name="Fahlgren N."/>
            <person name="Fawcett J.A."/>
            <person name="Grimwood J."/>
            <person name="Gundlach H."/>
            <person name="Haberer G."/>
            <person name="Hollister J.D."/>
            <person name="Ossowski S."/>
            <person name="Ottilar R.P."/>
            <person name="Salamov A.A."/>
            <person name="Schneeberger K."/>
            <person name="Spannagl M."/>
            <person name="Wang X."/>
            <person name="Yang L."/>
            <person name="Nasrallah M.E."/>
            <person name="Bergelson J."/>
            <person name="Carrington J.C."/>
            <person name="Gaut B.S."/>
            <person name="Schmutz J."/>
            <person name="Mayer K.F.X."/>
            <person name="Van de Peer Y."/>
            <person name="Grigoriev I.V."/>
            <person name="Nordborg M."/>
            <person name="Weigel D."/>
            <person name="Guo Y.-L."/>
        </authorList>
    </citation>
    <scope>NUCLEOTIDE SEQUENCE [LARGE SCALE GENOMIC DNA]</scope>
    <source>
        <strain evidence="12">cv. MN47</strain>
    </source>
</reference>
<organism evidence="12">
    <name type="scientific">Arabidopsis lyrata subsp. lyrata</name>
    <name type="common">Lyre-leaved rock-cress</name>
    <dbReference type="NCBI Taxonomy" id="81972"/>
    <lineage>
        <taxon>Eukaryota</taxon>
        <taxon>Viridiplantae</taxon>
        <taxon>Streptophyta</taxon>
        <taxon>Embryophyta</taxon>
        <taxon>Tracheophyta</taxon>
        <taxon>Spermatophyta</taxon>
        <taxon>Magnoliopsida</taxon>
        <taxon>eudicotyledons</taxon>
        <taxon>Gunneridae</taxon>
        <taxon>Pentapetalae</taxon>
        <taxon>rosids</taxon>
        <taxon>malvids</taxon>
        <taxon>Brassicales</taxon>
        <taxon>Brassicaceae</taxon>
        <taxon>Camelineae</taxon>
        <taxon>Arabidopsis</taxon>
    </lineage>
</organism>
<gene>
    <name evidence="11" type="ORF">ARALYDRAFT_338119</name>
</gene>
<dbReference type="InterPro" id="IPR055414">
    <property type="entry name" value="LRR_R13L4/SHOC2-like"/>
</dbReference>
<evidence type="ECO:0000259" key="8">
    <source>
        <dbReference type="Pfam" id="PF00931"/>
    </source>
</evidence>
<dbReference type="Gene3D" id="3.40.50.300">
    <property type="entry name" value="P-loop containing nucleotide triphosphate hydrolases"/>
    <property type="match status" value="1"/>
</dbReference>
<evidence type="ECO:0000256" key="3">
    <source>
        <dbReference type="ARBA" id="ARBA00022737"/>
    </source>
</evidence>
<dbReference type="Gramene" id="fgenesh1_pg.C_scaffold_2000218">
    <property type="protein sequence ID" value="fgenesh1_pg.C_scaffold_2000218"/>
    <property type="gene ID" value="fgenesh1_pg.C_scaffold_2000218"/>
</dbReference>
<dbReference type="FunFam" id="3.80.10.10:FF:000861">
    <property type="entry name" value="Disease resistance protein (CC-NBS-LRR class) family"/>
    <property type="match status" value="1"/>
</dbReference>
<evidence type="ECO:0000256" key="4">
    <source>
        <dbReference type="ARBA" id="ARBA00022741"/>
    </source>
</evidence>
<evidence type="ECO:0000256" key="2">
    <source>
        <dbReference type="ARBA" id="ARBA00022614"/>
    </source>
</evidence>
<dbReference type="FunFam" id="1.10.10.10:FF:000322">
    <property type="entry name" value="Probable disease resistance protein At1g63360"/>
    <property type="match status" value="1"/>
</dbReference>
<dbReference type="SUPFAM" id="SSF52058">
    <property type="entry name" value="L domain-like"/>
    <property type="match status" value="1"/>
</dbReference>
<name>D7KUN7_ARALL</name>
<feature type="domain" description="NB-ARC" evidence="8">
    <location>
        <begin position="158"/>
        <end position="328"/>
    </location>
</feature>
<sequence>MGNCVSLSIPLDQSVNKVSQWLEEKRGYTHNLKKNLVALETTMEELKAKRDDLERKLTREEDRGLQRLSEFQVWLNRVAKVEDKFNTLVSDKDVEIKRLCLCGFCSKSLLSSYRYGKNVFLTLGEVEKLKSKDIKEIVAKPLTPELEERRLQPIIVGQEAMLEKAWKHLMEDGVSIMGMYGMGGVGKTTLFSQIHNKFSNDRRGFDFVIWVVVSKELHVEKIQDEIAQKVGLGGEQWNQKDKNQKADRLFNFLKKKRFVLFLDDIWEKVELTEIGVPDPRSQKGCKLSFTTRSQEVCARMGVKDPMEVKCLTENVAFDLFQEKVGQITLDCDPGIPDLARTIARKCCGLPLALNVIGETMSCKKTIQEWRHAVEVFNSYAAEFSGMDDKILPLLKYSYDSLKGENIKSCLLYCALFPEDTSILKEELIEYWICEEIIDGSEGIERAEDKGYEIIGSLVRSSLLMEGVNRFGQSFVTMHDVVREMALWIASELGKQKEAFIVRAGVGLPEIPKVKNWNAVRKMSLMENKIRHLIGSFECMELTTLLLGSGLIEMISSEFFNYMPKLAVLDLSHNERLYELPEGISNLVSLQYLNLRLTGTRRLPKKGLRKLKKLIHLDLEYTSNLQSIAGISSLYNLKVLKLRNNSWFLWDLDTVKELESLEHLEILTATINPGLEPFLSSHRLMSCSRFLTISGKYLSSPINIHHHRCRESFGISLSGTMDKLSQFRIEDCGISEIKMGRICSFLSLVEVFIKDCEALRELTFLMFAPNLRKLYVSGANELEDIINKEKACEVQISGIVPFQKLKELILFQLGWLKNIYWSPLPFPCLQTVKVKRCQNLRKLPLNSKSGKQGDNGLVITYDETRWIEEIRSLVISNGDLASLETIRNYLYWKDITEDIISKDKASSVSEGSGIVPFRKLKFLRLSSVPELINICWTPLPFPCLKTIVAIRCRKLKSLPFNSTSGWEGEKGLVIRYREKEWIEGVEWDQDEATRTRFLRSCVQV</sequence>
<feature type="coiled-coil region" evidence="7">
    <location>
        <begin position="29"/>
        <end position="63"/>
    </location>
</feature>
<dbReference type="GO" id="GO:0005524">
    <property type="term" value="F:ATP binding"/>
    <property type="evidence" value="ECO:0007669"/>
    <property type="project" value="UniProtKB-KW"/>
</dbReference>
<dbReference type="InterPro" id="IPR032675">
    <property type="entry name" value="LRR_dom_sf"/>
</dbReference>
<dbReference type="eggNOG" id="KOG4658">
    <property type="taxonomic scope" value="Eukaryota"/>
</dbReference>
<dbReference type="InterPro" id="IPR027417">
    <property type="entry name" value="P-loop_NTPase"/>
</dbReference>
<keyword evidence="7" id="KW-0175">Coiled coil</keyword>
<dbReference type="InterPro" id="IPR002182">
    <property type="entry name" value="NB-ARC"/>
</dbReference>
<dbReference type="PANTHER" id="PTHR33463:SF210">
    <property type="entry name" value="NB-ARC DOMAIN-CONTAINING PROTEIN"/>
    <property type="match status" value="1"/>
</dbReference>
<dbReference type="InterPro" id="IPR036388">
    <property type="entry name" value="WH-like_DNA-bd_sf"/>
</dbReference>
<keyword evidence="4" id="KW-0547">Nucleotide-binding</keyword>
<keyword evidence="2" id="KW-0433">Leucine-rich repeat</keyword>
<keyword evidence="12" id="KW-1185">Reference proteome</keyword>
<evidence type="ECO:0000313" key="12">
    <source>
        <dbReference type="Proteomes" id="UP000008694"/>
    </source>
</evidence>
<dbReference type="Proteomes" id="UP000008694">
    <property type="component" value="Unassembled WGS sequence"/>
</dbReference>